<dbReference type="eggNOG" id="COG0789">
    <property type="taxonomic scope" value="Bacteria"/>
</dbReference>
<dbReference type="PROSITE" id="PS50937">
    <property type="entry name" value="HTH_MERR_2"/>
    <property type="match status" value="1"/>
</dbReference>
<dbReference type="SMART" id="SM00422">
    <property type="entry name" value="HTH_MERR"/>
    <property type="match status" value="1"/>
</dbReference>
<dbReference type="Pfam" id="PF13411">
    <property type="entry name" value="MerR_1"/>
    <property type="match status" value="1"/>
</dbReference>
<evidence type="ECO:0000313" key="8">
    <source>
        <dbReference type="Proteomes" id="UP000029096"/>
    </source>
</evidence>
<sequence>MHVKHLIDDGKSIKETAETYGISIDTLYYYEKLGLVVPHRNPYNSYRVYTSENFFRLNVILELRAMGLSLEDIQEYLRHHDFQSTLNLMDKALKSIREQRDKLVQQERDITEELKRDLTALSKAQSSKTTFVRFPDRPCELASTDLLFYEDIPYAFAQYMTTNKHERLKTLRSIPTYLVDTTQTVNGCFPAKAIMLYTGEKNPEVPYIIKEGLYACRTFEGPFLESVNIYEKMKEEIAELGYRICGDPIEMCLIGAYESDILEEHVSHIEVPVEPTEISDNHGLVAK</sequence>
<dbReference type="CDD" id="cd00592">
    <property type="entry name" value="HTH_MerR-like"/>
    <property type="match status" value="1"/>
</dbReference>
<protein>
    <submittedName>
        <fullName evidence="7">MerR family transcriptional regulator</fullName>
    </submittedName>
</protein>
<evidence type="ECO:0000256" key="5">
    <source>
        <dbReference type="SAM" id="Coils"/>
    </source>
</evidence>
<evidence type="ECO:0000313" key="7">
    <source>
        <dbReference type="EMBL" id="KFI46638.1"/>
    </source>
</evidence>
<reference evidence="7 8" key="1">
    <citation type="submission" date="2014-03" db="EMBL/GenBank/DDBJ databases">
        <title>Genomics of Bifidobacteria.</title>
        <authorList>
            <person name="Ventura M."/>
            <person name="Milani C."/>
            <person name="Lugli G.A."/>
        </authorList>
    </citation>
    <scope>NUCLEOTIDE SEQUENCE [LARGE SCALE GENOMIC DNA]</scope>
    <source>
        <strain evidence="7 8">DSM 22767</strain>
    </source>
</reference>
<dbReference type="InterPro" id="IPR011256">
    <property type="entry name" value="Reg_factor_effector_dom_sf"/>
</dbReference>
<dbReference type="GO" id="GO:0003700">
    <property type="term" value="F:DNA-binding transcription factor activity"/>
    <property type="evidence" value="ECO:0007669"/>
    <property type="project" value="InterPro"/>
</dbReference>
<dbReference type="Gene3D" id="3.20.80.10">
    <property type="entry name" value="Regulatory factor, effector binding domain"/>
    <property type="match status" value="1"/>
</dbReference>
<dbReference type="AlphaFoldDB" id="A0A086ZJD8"/>
<evidence type="ECO:0000256" key="2">
    <source>
        <dbReference type="ARBA" id="ARBA00023015"/>
    </source>
</evidence>
<keyword evidence="1" id="KW-0678">Repressor</keyword>
<dbReference type="InterPro" id="IPR000551">
    <property type="entry name" value="MerR-type_HTH_dom"/>
</dbReference>
<feature type="coiled-coil region" evidence="5">
    <location>
        <begin position="86"/>
        <end position="116"/>
    </location>
</feature>
<dbReference type="STRING" id="1437606.BBOH_0110"/>
<feature type="domain" description="HTH merR-type" evidence="6">
    <location>
        <begin position="12"/>
        <end position="79"/>
    </location>
</feature>
<keyword evidence="3" id="KW-0238">DNA-binding</keyword>
<accession>A0A086ZJD8</accession>
<evidence type="ECO:0000256" key="4">
    <source>
        <dbReference type="ARBA" id="ARBA00023163"/>
    </source>
</evidence>
<dbReference type="PANTHER" id="PTHR30204">
    <property type="entry name" value="REDOX-CYCLING DRUG-SENSING TRANSCRIPTIONAL ACTIVATOR SOXR"/>
    <property type="match status" value="1"/>
</dbReference>
<dbReference type="Proteomes" id="UP000029096">
    <property type="component" value="Unassembled WGS sequence"/>
</dbReference>
<name>A0A086ZJD8_9BIFI</name>
<dbReference type="Gene3D" id="1.10.1660.10">
    <property type="match status" value="1"/>
</dbReference>
<keyword evidence="8" id="KW-1185">Reference proteome</keyword>
<dbReference type="SUPFAM" id="SSF55136">
    <property type="entry name" value="Probable bacterial effector-binding domain"/>
    <property type="match status" value="1"/>
</dbReference>
<dbReference type="InterPro" id="IPR009061">
    <property type="entry name" value="DNA-bd_dom_put_sf"/>
</dbReference>
<dbReference type="InterPro" id="IPR047057">
    <property type="entry name" value="MerR_fam"/>
</dbReference>
<dbReference type="SUPFAM" id="SSF46955">
    <property type="entry name" value="Putative DNA-binding domain"/>
    <property type="match status" value="1"/>
</dbReference>
<comment type="caution">
    <text evidence="7">The sequence shown here is derived from an EMBL/GenBank/DDBJ whole genome shotgun (WGS) entry which is preliminary data.</text>
</comment>
<evidence type="ECO:0000256" key="1">
    <source>
        <dbReference type="ARBA" id="ARBA00022491"/>
    </source>
</evidence>
<keyword evidence="2" id="KW-0805">Transcription regulation</keyword>
<keyword evidence="4" id="KW-0804">Transcription</keyword>
<proteinExistence type="predicted"/>
<keyword evidence="5" id="KW-0175">Coiled coil</keyword>
<evidence type="ECO:0000259" key="6">
    <source>
        <dbReference type="PROSITE" id="PS50937"/>
    </source>
</evidence>
<gene>
    <name evidence="7" type="ORF">BBOH_0110</name>
</gene>
<dbReference type="EMBL" id="JGYP01000001">
    <property type="protein sequence ID" value="KFI46638.1"/>
    <property type="molecule type" value="Genomic_DNA"/>
</dbReference>
<dbReference type="PANTHER" id="PTHR30204:SF69">
    <property type="entry name" value="MERR-FAMILY TRANSCRIPTIONAL REGULATOR"/>
    <property type="match status" value="1"/>
</dbReference>
<dbReference type="GO" id="GO:0003677">
    <property type="term" value="F:DNA binding"/>
    <property type="evidence" value="ECO:0007669"/>
    <property type="project" value="UniProtKB-KW"/>
</dbReference>
<organism evidence="7 8">
    <name type="scientific">Bifidobacterium bohemicum DSM 22767</name>
    <dbReference type="NCBI Taxonomy" id="1437606"/>
    <lineage>
        <taxon>Bacteria</taxon>
        <taxon>Bacillati</taxon>
        <taxon>Actinomycetota</taxon>
        <taxon>Actinomycetes</taxon>
        <taxon>Bifidobacteriales</taxon>
        <taxon>Bifidobacteriaceae</taxon>
        <taxon>Bifidobacterium</taxon>
    </lineage>
</organism>
<evidence type="ECO:0000256" key="3">
    <source>
        <dbReference type="ARBA" id="ARBA00023125"/>
    </source>
</evidence>